<accession>A0ACB8GFI1</accession>
<proteinExistence type="predicted"/>
<keyword evidence="2" id="KW-1185">Reference proteome</keyword>
<comment type="caution">
    <text evidence="1">The sequence shown here is derived from an EMBL/GenBank/DDBJ whole genome shotgun (WGS) entry which is preliminary data.</text>
</comment>
<organism evidence="1 2">
    <name type="scientific">Sphaerodactylus townsendi</name>
    <dbReference type="NCBI Taxonomy" id="933632"/>
    <lineage>
        <taxon>Eukaryota</taxon>
        <taxon>Metazoa</taxon>
        <taxon>Chordata</taxon>
        <taxon>Craniata</taxon>
        <taxon>Vertebrata</taxon>
        <taxon>Euteleostomi</taxon>
        <taxon>Lepidosauria</taxon>
        <taxon>Squamata</taxon>
        <taxon>Bifurcata</taxon>
        <taxon>Gekkota</taxon>
        <taxon>Sphaerodactylidae</taxon>
        <taxon>Sphaerodactylus</taxon>
    </lineage>
</organism>
<dbReference type="EMBL" id="CM037614">
    <property type="protein sequence ID" value="KAH8018021.1"/>
    <property type="molecule type" value="Genomic_DNA"/>
</dbReference>
<protein>
    <submittedName>
        <fullName evidence="1">Uncharacterized protein</fullName>
    </submittedName>
</protein>
<sequence length="84" mass="9673">MKAHQDGGILTADLDGHVSHHKDDEEQIAKYRELLQSIQEKEKRHRETDMEMEIKWVPVMLITKVLLPVKLLKAKEQTSKTGIG</sequence>
<dbReference type="Proteomes" id="UP000827872">
    <property type="component" value="Linkage Group LG01"/>
</dbReference>
<reference evidence="1" key="1">
    <citation type="submission" date="2021-08" db="EMBL/GenBank/DDBJ databases">
        <title>The first chromosome-level gecko genome reveals the dynamic sex chromosomes of Neotropical dwarf geckos (Sphaerodactylidae: Sphaerodactylus).</title>
        <authorList>
            <person name="Pinto B.J."/>
            <person name="Keating S.E."/>
            <person name="Gamble T."/>
        </authorList>
    </citation>
    <scope>NUCLEOTIDE SEQUENCE</scope>
    <source>
        <strain evidence="1">TG3544</strain>
    </source>
</reference>
<gene>
    <name evidence="1" type="ORF">K3G42_033550</name>
</gene>
<evidence type="ECO:0000313" key="2">
    <source>
        <dbReference type="Proteomes" id="UP000827872"/>
    </source>
</evidence>
<name>A0ACB8GFI1_9SAUR</name>
<evidence type="ECO:0000313" key="1">
    <source>
        <dbReference type="EMBL" id="KAH8018021.1"/>
    </source>
</evidence>